<accession>A0A418QNJ7</accession>
<proteinExistence type="predicted"/>
<dbReference type="AlphaFoldDB" id="A0A418QNJ7"/>
<feature type="signal peptide" evidence="1">
    <location>
        <begin position="1"/>
        <end position="17"/>
    </location>
</feature>
<reference evidence="2 3" key="2">
    <citation type="submission" date="2019-01" db="EMBL/GenBank/DDBJ databases">
        <title>Hymenobacter humicola sp. nov., isolated from soils in Antarctica.</title>
        <authorList>
            <person name="Sedlacek I."/>
            <person name="Holochova P."/>
            <person name="Kralova S."/>
            <person name="Pantucek R."/>
            <person name="Stankova E."/>
            <person name="Vrbovska V."/>
            <person name="Kristofova L."/>
            <person name="Svec P."/>
            <person name="Busse H.-J."/>
        </authorList>
    </citation>
    <scope>NUCLEOTIDE SEQUENCE [LARGE SCALE GENOMIC DNA]</scope>
    <source>
        <strain evidence="2 3">CCM 8852</strain>
    </source>
</reference>
<dbReference type="EMBL" id="QYCN01000038">
    <property type="protein sequence ID" value="RIY06620.1"/>
    <property type="molecule type" value="Genomic_DNA"/>
</dbReference>
<organism evidence="2 3">
    <name type="scientific">Hymenobacter rubripertinctus</name>
    <dbReference type="NCBI Taxonomy" id="2029981"/>
    <lineage>
        <taxon>Bacteria</taxon>
        <taxon>Pseudomonadati</taxon>
        <taxon>Bacteroidota</taxon>
        <taxon>Cytophagia</taxon>
        <taxon>Cytophagales</taxon>
        <taxon>Hymenobacteraceae</taxon>
        <taxon>Hymenobacter</taxon>
    </lineage>
</organism>
<evidence type="ECO:0008006" key="4">
    <source>
        <dbReference type="Google" id="ProtNLM"/>
    </source>
</evidence>
<keyword evidence="3" id="KW-1185">Reference proteome</keyword>
<evidence type="ECO:0000313" key="2">
    <source>
        <dbReference type="EMBL" id="RIY06620.1"/>
    </source>
</evidence>
<comment type="caution">
    <text evidence="2">The sequence shown here is derived from an EMBL/GenBank/DDBJ whole genome shotgun (WGS) entry which is preliminary data.</text>
</comment>
<gene>
    <name evidence="2" type="ORF">D0T11_18275</name>
</gene>
<reference evidence="2 3" key="1">
    <citation type="submission" date="2018-09" db="EMBL/GenBank/DDBJ databases">
        <authorList>
            <person name="Zeman M."/>
            <person name="Pardy F."/>
        </authorList>
    </citation>
    <scope>NUCLEOTIDE SEQUENCE [LARGE SCALE GENOMIC DNA]</scope>
    <source>
        <strain evidence="2 3">CCM 8852</strain>
    </source>
</reference>
<feature type="chain" id="PRO_5019137865" description="Outer membrane protein beta-barrel domain-containing protein" evidence="1">
    <location>
        <begin position="18"/>
        <end position="241"/>
    </location>
</feature>
<keyword evidence="1" id="KW-0732">Signal</keyword>
<name>A0A418QNJ7_9BACT</name>
<sequence length="241" mass="25599">MCYATAGLLLLSIVASAQSEPARPATGHSSQNVLLICAYGLAGRVPDYYRYAGAGVGLARRNRWRYTDADYDSDFTLGLRLGTGRQFEGRVSGSQTLWGLNPYVAVDGRFFGAALGVWAGQLGDFRAEGQRPGRLIPQLRARAGQLTGWHGLLRYADEFGGLGNPNLYLGGAYGGFFQSRLRLGAGLAVPTLAQPGQEVGVYGEAGIRTSFAEFGAYAQPPLGARASSQVGFRVRLGGLAE</sequence>
<evidence type="ECO:0000256" key="1">
    <source>
        <dbReference type="SAM" id="SignalP"/>
    </source>
</evidence>
<protein>
    <recommendedName>
        <fullName evidence="4">Outer membrane protein beta-barrel domain-containing protein</fullName>
    </recommendedName>
</protein>
<evidence type="ECO:0000313" key="3">
    <source>
        <dbReference type="Proteomes" id="UP000284250"/>
    </source>
</evidence>
<dbReference type="Proteomes" id="UP000284250">
    <property type="component" value="Unassembled WGS sequence"/>
</dbReference>